<evidence type="ECO:0000313" key="2">
    <source>
        <dbReference type="EMBL" id="ELZ96085.1"/>
    </source>
</evidence>
<accession>M0IH38</accession>
<protein>
    <submittedName>
        <fullName evidence="2">Uncharacterized protein</fullName>
    </submittedName>
</protein>
<gene>
    <name evidence="2" type="ORF">C440_05827</name>
</gene>
<keyword evidence="1" id="KW-1133">Transmembrane helix</keyword>
<evidence type="ECO:0000256" key="1">
    <source>
        <dbReference type="SAM" id="Phobius"/>
    </source>
</evidence>
<keyword evidence="1" id="KW-0472">Membrane</keyword>
<organism evidence="2 3">
    <name type="scientific">Haloferax mucosum ATCC BAA-1512</name>
    <dbReference type="NCBI Taxonomy" id="662479"/>
    <lineage>
        <taxon>Archaea</taxon>
        <taxon>Methanobacteriati</taxon>
        <taxon>Methanobacteriota</taxon>
        <taxon>Stenosarchaea group</taxon>
        <taxon>Halobacteria</taxon>
        <taxon>Halobacteriales</taxon>
        <taxon>Haloferacaceae</taxon>
        <taxon>Haloferax</taxon>
    </lineage>
</organism>
<dbReference type="STRING" id="662479.C440_05827"/>
<evidence type="ECO:0000313" key="3">
    <source>
        <dbReference type="Proteomes" id="UP000011550"/>
    </source>
</evidence>
<dbReference type="AlphaFoldDB" id="M0IH38"/>
<name>M0IH38_9EURY</name>
<keyword evidence="3" id="KW-1185">Reference proteome</keyword>
<reference evidence="2 3" key="1">
    <citation type="journal article" date="2014" name="PLoS Genet.">
        <title>Phylogenetically driven sequencing of extremely halophilic archaea reveals strategies for static and dynamic osmo-response.</title>
        <authorList>
            <person name="Becker E.A."/>
            <person name="Seitzer P.M."/>
            <person name="Tritt A."/>
            <person name="Larsen D."/>
            <person name="Krusor M."/>
            <person name="Yao A.I."/>
            <person name="Wu D."/>
            <person name="Madern D."/>
            <person name="Eisen J.A."/>
            <person name="Darling A.E."/>
            <person name="Facciotti M.T."/>
        </authorList>
    </citation>
    <scope>NUCLEOTIDE SEQUENCE [LARGE SCALE GENOMIC DNA]</scope>
    <source>
        <strain evidence="2 3">ATCC BAA-1512</strain>
    </source>
</reference>
<sequence>MLEDVRTRFRRGTLGVGALAVVVWVAGKTDVSGVLVAVAALALVVDAKLTETDLLPWGEE</sequence>
<dbReference type="RefSeq" id="WP_008319154.1">
    <property type="nucleotide sequence ID" value="NZ_AOLN01000009.1"/>
</dbReference>
<comment type="caution">
    <text evidence="2">The sequence shown here is derived from an EMBL/GenBank/DDBJ whole genome shotgun (WGS) entry which is preliminary data.</text>
</comment>
<proteinExistence type="predicted"/>
<keyword evidence="1" id="KW-0812">Transmembrane</keyword>
<dbReference type="EMBL" id="AOLN01000009">
    <property type="protein sequence ID" value="ELZ96085.1"/>
    <property type="molecule type" value="Genomic_DNA"/>
</dbReference>
<feature type="transmembrane region" description="Helical" evidence="1">
    <location>
        <begin position="12"/>
        <end position="45"/>
    </location>
</feature>
<dbReference type="Proteomes" id="UP000011550">
    <property type="component" value="Unassembled WGS sequence"/>
</dbReference>